<reference evidence="7 8" key="1">
    <citation type="journal article" date="2007" name="Proc. Natl. Acad. Sci. U.S.A.">
        <title>Genome dynamics in a natural archaeal population.</title>
        <authorList>
            <person name="Allen E.E."/>
            <person name="Tyson G.W."/>
            <person name="Whitaker R.J."/>
            <person name="Detter J.C."/>
            <person name="Richardson P.M."/>
            <person name="Banfield J.F."/>
        </authorList>
    </citation>
    <scope>NUCLEOTIDE SEQUENCE [LARGE SCALE GENOMIC DNA]</scope>
    <source>
        <strain evidence="8">fer1</strain>
    </source>
</reference>
<dbReference type="InterPro" id="IPR014777">
    <property type="entry name" value="4pyrrole_Mease_sub1"/>
</dbReference>
<name>S0ATB3_FERAC</name>
<comment type="pathway">
    <text evidence="1">Cofactor biosynthesis; adenosylcobalamin biosynthesis.</text>
</comment>
<dbReference type="PANTHER" id="PTHR43182">
    <property type="entry name" value="COBALT-PRECORRIN-6B C(15)-METHYLTRANSFERASE (DECARBOXYLATING)"/>
    <property type="match status" value="1"/>
</dbReference>
<organism evidence="7 8">
    <name type="scientific">Ferroplasma acidarmanus Fer1</name>
    <dbReference type="NCBI Taxonomy" id="333146"/>
    <lineage>
        <taxon>Archaea</taxon>
        <taxon>Methanobacteriati</taxon>
        <taxon>Thermoplasmatota</taxon>
        <taxon>Thermoplasmata</taxon>
        <taxon>Thermoplasmatales</taxon>
        <taxon>Ferroplasmaceae</taxon>
        <taxon>Ferroplasma</taxon>
    </lineage>
</organism>
<dbReference type="InterPro" id="IPR012818">
    <property type="entry name" value="CbiE"/>
</dbReference>
<keyword evidence="2" id="KW-0169">Cobalamin biosynthesis</keyword>
<dbReference type="EMBL" id="CP004145">
    <property type="protein sequence ID" value="AGO61305.1"/>
    <property type="molecule type" value="Genomic_DNA"/>
</dbReference>
<dbReference type="InterPro" id="IPR014008">
    <property type="entry name" value="Cbl_synth_MTase_CbiT"/>
</dbReference>
<dbReference type="InterPro" id="IPR014776">
    <property type="entry name" value="4pyrrole_Mease_sub2"/>
</dbReference>
<dbReference type="UniPathway" id="UPA00148"/>
<dbReference type="AlphaFoldDB" id="S0ATB3"/>
<dbReference type="Pfam" id="PF00590">
    <property type="entry name" value="TP_methylase"/>
    <property type="match status" value="1"/>
</dbReference>
<dbReference type="Gene3D" id="3.40.50.150">
    <property type="entry name" value="Vaccinia Virus protein VP39"/>
    <property type="match status" value="1"/>
</dbReference>
<dbReference type="InterPro" id="IPR000878">
    <property type="entry name" value="4pyrrol_Mease"/>
</dbReference>
<dbReference type="HOGENOM" id="CLU_031955_1_2_2"/>
<keyword evidence="4 7" id="KW-0808">Transferase</keyword>
<keyword evidence="3 7" id="KW-0489">Methyltransferase</keyword>
<protein>
    <submittedName>
        <fullName evidence="7">Precorrin-6y C5,15-methyltransferase (Decarboxylating), CbiE subunit</fullName>
    </submittedName>
</protein>
<evidence type="ECO:0000256" key="1">
    <source>
        <dbReference type="ARBA" id="ARBA00004953"/>
    </source>
</evidence>
<proteinExistence type="predicted"/>
<keyword evidence="5" id="KW-0949">S-adenosyl-L-methionine</keyword>
<dbReference type="CDD" id="cd11644">
    <property type="entry name" value="Precorrin-6Y-MT"/>
    <property type="match status" value="1"/>
</dbReference>
<dbReference type="SUPFAM" id="SSF53335">
    <property type="entry name" value="S-adenosyl-L-methionine-dependent methyltransferases"/>
    <property type="match status" value="1"/>
</dbReference>
<keyword evidence="8" id="KW-1185">Reference proteome</keyword>
<dbReference type="Proteomes" id="UP000014660">
    <property type="component" value="Chromosome"/>
</dbReference>
<evidence type="ECO:0000256" key="2">
    <source>
        <dbReference type="ARBA" id="ARBA00022573"/>
    </source>
</evidence>
<dbReference type="PATRIC" id="fig|333146.12.peg.1352"/>
<dbReference type="GO" id="GO:0032259">
    <property type="term" value="P:methylation"/>
    <property type="evidence" value="ECO:0007669"/>
    <property type="project" value="UniProtKB-KW"/>
</dbReference>
<dbReference type="NCBIfam" id="TIGR02469">
    <property type="entry name" value="CbiT"/>
    <property type="match status" value="1"/>
</dbReference>
<dbReference type="SUPFAM" id="SSF53790">
    <property type="entry name" value="Tetrapyrrole methylase"/>
    <property type="match status" value="1"/>
</dbReference>
<feature type="domain" description="Tetrapyrrole methylase" evidence="6">
    <location>
        <begin position="19"/>
        <end position="204"/>
    </location>
</feature>
<dbReference type="InterPro" id="IPR050714">
    <property type="entry name" value="Cobalamin_biosynth_MTase"/>
</dbReference>
<sequence length="411" mass="45719">MKGCTAKLCRILVTGMKRINIVGVFPGMPINPEAEKCIMESQVIFSGRRNLELIPQTPAQIFNIGSMKQFTGDLANTLADNKTVTVVASGDPLFFGIGKYITEHYDSGDIYIVPEVSSLQVALSRLGMDASHMVAISLHGREIKGLAQKIRNKRKIAIFTDGNNTPSRIAEYMTSFGLVDYSSYVLERLGYKDESISKYKIKELIGKEFNDLNIMILIKDGNGKISLLDDGVLLRKNNNITKKEIREISISELDLNNGDTMWDVGSGSGSVAIYASLINPDGNIFAIEKDKALCNFIDENMRKFSTDINIINGEAPEALDGIPDPEAVFIGGSSGNIKNIVKYCYVRLKDGGRMVANITTMENFYAMMNYIKENNLQFDVKQVNISRLKPVSVYTRFEPLDQIYIVKVVKK</sequence>
<evidence type="ECO:0000256" key="3">
    <source>
        <dbReference type="ARBA" id="ARBA00022603"/>
    </source>
</evidence>
<dbReference type="KEGG" id="fac:FACI_IFERC01G1325"/>
<accession>S0ATB3</accession>
<evidence type="ECO:0000259" key="6">
    <source>
        <dbReference type="Pfam" id="PF00590"/>
    </source>
</evidence>
<dbReference type="InterPro" id="IPR029063">
    <property type="entry name" value="SAM-dependent_MTases_sf"/>
</dbReference>
<dbReference type="PANTHER" id="PTHR43182:SF1">
    <property type="entry name" value="COBALT-PRECORRIN-7 C(5)-METHYLTRANSFERASE"/>
    <property type="match status" value="1"/>
</dbReference>
<evidence type="ECO:0000313" key="7">
    <source>
        <dbReference type="EMBL" id="AGO61305.1"/>
    </source>
</evidence>
<dbReference type="Gene3D" id="3.30.950.10">
    <property type="entry name" value="Methyltransferase, Cobalt-precorrin-4 Transmethylase, Domain 2"/>
    <property type="match status" value="1"/>
</dbReference>
<evidence type="ECO:0000256" key="4">
    <source>
        <dbReference type="ARBA" id="ARBA00022679"/>
    </source>
</evidence>
<dbReference type="Gene3D" id="3.40.1010.10">
    <property type="entry name" value="Cobalt-precorrin-4 Transmethylase, Domain 1"/>
    <property type="match status" value="1"/>
</dbReference>
<evidence type="ECO:0000313" key="8">
    <source>
        <dbReference type="Proteomes" id="UP000014660"/>
    </source>
</evidence>
<dbReference type="Pfam" id="PF01135">
    <property type="entry name" value="PCMT"/>
    <property type="match status" value="1"/>
</dbReference>
<evidence type="ECO:0000256" key="5">
    <source>
        <dbReference type="ARBA" id="ARBA00022691"/>
    </source>
</evidence>
<dbReference type="GO" id="GO:0008276">
    <property type="term" value="F:protein methyltransferase activity"/>
    <property type="evidence" value="ECO:0007669"/>
    <property type="project" value="InterPro"/>
</dbReference>
<dbReference type="InterPro" id="IPR035996">
    <property type="entry name" value="4pyrrol_Methylase_sf"/>
</dbReference>
<dbReference type="InterPro" id="IPR006365">
    <property type="entry name" value="Cbl_synth_CobL"/>
</dbReference>
<dbReference type="GO" id="GO:0009236">
    <property type="term" value="P:cobalamin biosynthetic process"/>
    <property type="evidence" value="ECO:0007669"/>
    <property type="project" value="UniProtKB-UniPathway"/>
</dbReference>
<gene>
    <name evidence="7" type="ORF">FACI_IFERC00001G1325</name>
</gene>
<dbReference type="PIRSF" id="PIRSF036428">
    <property type="entry name" value="CobL"/>
    <property type="match status" value="1"/>
</dbReference>
<dbReference type="NCBIfam" id="TIGR02467">
    <property type="entry name" value="CbiE"/>
    <property type="match status" value="1"/>
</dbReference>